<feature type="region of interest" description="Disordered" evidence="1">
    <location>
        <begin position="1"/>
        <end position="124"/>
    </location>
</feature>
<evidence type="ECO:0000256" key="1">
    <source>
        <dbReference type="SAM" id="MobiDB-lite"/>
    </source>
</evidence>
<feature type="compositionally biased region" description="Acidic residues" evidence="1">
    <location>
        <begin position="20"/>
        <end position="31"/>
    </location>
</feature>
<reference evidence="2 3" key="1">
    <citation type="journal article" date="2019" name="Int. J. Syst. Evol. Microbiol.">
        <title>The Global Catalogue of Microorganisms (GCM) 10K type strain sequencing project: providing services to taxonomists for standard genome sequencing and annotation.</title>
        <authorList>
            <consortium name="The Broad Institute Genomics Platform"/>
            <consortium name="The Broad Institute Genome Sequencing Center for Infectious Disease"/>
            <person name="Wu L."/>
            <person name="Ma J."/>
        </authorList>
    </citation>
    <scope>NUCLEOTIDE SEQUENCE [LARGE SCALE GENOMIC DNA]</scope>
    <source>
        <strain evidence="2 3">WLHS5</strain>
    </source>
</reference>
<dbReference type="CDD" id="cd06464">
    <property type="entry name" value="ACD_sHsps-like"/>
    <property type="match status" value="1"/>
</dbReference>
<feature type="compositionally biased region" description="Acidic residues" evidence="1">
    <location>
        <begin position="86"/>
        <end position="98"/>
    </location>
</feature>
<dbReference type="Pfam" id="PF23444">
    <property type="entry name" value="DUF7127"/>
    <property type="match status" value="1"/>
</dbReference>
<protein>
    <submittedName>
        <fullName evidence="2">Hsp20/alpha crystallin family protein</fullName>
    </submittedName>
</protein>
<keyword evidence="3" id="KW-1185">Reference proteome</keyword>
<dbReference type="SUPFAM" id="SSF49764">
    <property type="entry name" value="HSP20-like chaperones"/>
    <property type="match status" value="1"/>
</dbReference>
<proteinExistence type="predicted"/>
<feature type="region of interest" description="Disordered" evidence="1">
    <location>
        <begin position="160"/>
        <end position="215"/>
    </location>
</feature>
<dbReference type="Proteomes" id="UP001595898">
    <property type="component" value="Unassembled WGS sequence"/>
</dbReference>
<name>A0ABD5PMK7_9EURY</name>
<feature type="compositionally biased region" description="Basic and acidic residues" evidence="1">
    <location>
        <begin position="61"/>
        <end position="85"/>
    </location>
</feature>
<dbReference type="InterPro" id="IPR008978">
    <property type="entry name" value="HSP20-like_chaperone"/>
</dbReference>
<organism evidence="2 3">
    <name type="scientific">Halosolutus amylolyticus</name>
    <dbReference type="NCBI Taxonomy" id="2932267"/>
    <lineage>
        <taxon>Archaea</taxon>
        <taxon>Methanobacteriati</taxon>
        <taxon>Methanobacteriota</taxon>
        <taxon>Stenosarchaea group</taxon>
        <taxon>Halobacteria</taxon>
        <taxon>Halobacteriales</taxon>
        <taxon>Natrialbaceae</taxon>
        <taxon>Halosolutus</taxon>
    </lineage>
</organism>
<dbReference type="RefSeq" id="WP_250139722.1">
    <property type="nucleotide sequence ID" value="NZ_JALIQP010000002.1"/>
</dbReference>
<evidence type="ECO:0000313" key="2">
    <source>
        <dbReference type="EMBL" id="MFC4541565.1"/>
    </source>
</evidence>
<feature type="compositionally biased region" description="Acidic residues" evidence="1">
    <location>
        <begin position="47"/>
        <end position="60"/>
    </location>
</feature>
<feature type="compositionally biased region" description="Acidic residues" evidence="1">
    <location>
        <begin position="1"/>
        <end position="13"/>
    </location>
</feature>
<dbReference type="InterPro" id="IPR055551">
    <property type="entry name" value="DUF7127"/>
</dbReference>
<evidence type="ECO:0000313" key="3">
    <source>
        <dbReference type="Proteomes" id="UP001595898"/>
    </source>
</evidence>
<feature type="compositionally biased region" description="Basic residues" evidence="1">
    <location>
        <begin position="188"/>
        <end position="197"/>
    </location>
</feature>
<dbReference type="EMBL" id="JBHSFA010000002">
    <property type="protein sequence ID" value="MFC4541565.1"/>
    <property type="molecule type" value="Genomic_DNA"/>
</dbReference>
<accession>A0ABD5PMK7</accession>
<dbReference type="AlphaFoldDB" id="A0ABD5PMK7"/>
<feature type="compositionally biased region" description="Basic and acidic residues" evidence="1">
    <location>
        <begin position="178"/>
        <end position="187"/>
    </location>
</feature>
<sequence>MSDRTDDSDDEPADDHRDESEDLEEFDATDESADRPIDGDDAGPGTDESEAEPSESEQDDRDPSEPKRVDRESTEAASGDARHDGDESDRDGDESDRSDDDRRAAPRDPHPHTRAANAGSDDGHWLSNLIDALERLEGSSTSGQRRSDRTVLDYDVSIGTAFDSDDDESAESPFGSRPIDESGESRRDRPRKRRRRNSSTGGHHLTTRTGEDELLVTADVASADPDDVTVGFDDGTLVVAVGDREIDRVDVPWTDRSADATIKNGILTVEVTPGTRSTDEVDDDE</sequence>
<comment type="caution">
    <text evidence="2">The sequence shown here is derived from an EMBL/GenBank/DDBJ whole genome shotgun (WGS) entry which is preliminary data.</text>
</comment>
<gene>
    <name evidence="2" type="ORF">ACFO5R_06460</name>
</gene>
<feature type="compositionally biased region" description="Basic and acidic residues" evidence="1">
    <location>
        <begin position="99"/>
        <end position="111"/>
    </location>
</feature>